<evidence type="ECO:0000256" key="1">
    <source>
        <dbReference type="ARBA" id="ARBA00009005"/>
    </source>
</evidence>
<dbReference type="Proteomes" id="UP001470230">
    <property type="component" value="Unassembled WGS sequence"/>
</dbReference>
<organism evidence="4 5">
    <name type="scientific">Tritrichomonas musculus</name>
    <dbReference type="NCBI Taxonomy" id="1915356"/>
    <lineage>
        <taxon>Eukaryota</taxon>
        <taxon>Metamonada</taxon>
        <taxon>Parabasalia</taxon>
        <taxon>Tritrichomonadida</taxon>
        <taxon>Tritrichomonadidae</taxon>
        <taxon>Tritrichomonas</taxon>
    </lineage>
</organism>
<reference evidence="4 5" key="1">
    <citation type="submission" date="2024-04" db="EMBL/GenBank/DDBJ databases">
        <title>Tritrichomonas musculus Genome.</title>
        <authorList>
            <person name="Alves-Ferreira E."/>
            <person name="Grigg M."/>
            <person name="Lorenzi H."/>
            <person name="Galac M."/>
        </authorList>
    </citation>
    <scope>NUCLEOTIDE SEQUENCE [LARGE SCALE GENOMIC DNA]</scope>
    <source>
        <strain evidence="4 5">EAF2021</strain>
    </source>
</reference>
<dbReference type="EMBL" id="JAPFFF010000057">
    <property type="protein sequence ID" value="KAK8837993.1"/>
    <property type="molecule type" value="Genomic_DNA"/>
</dbReference>
<accession>A0ABR2GWD9</accession>
<sequence>MKRSKIAEKLKEKREQRQARMKQRNLDIKARLASKREERRKKMKFIFTKIKGQRKFIFNPFKASSWNNSNNFEEEVLPVNDFTVESFEELRTHNTEESALEQLREVGVDISTIDLNDVKEESRVCFICCNSYTKPQYKLGVGPINDSITVAANHKYMGYTVYFLHNPTSEQFLQYLEIILQKSTDYLTVYYTGHGSSVTDKSGDEEDGKDEVMVFDDNYILDDVLAELIQEFANGKTKVILLNDCCHSGTLWDIPLNDEEAQEFPANVICISAADDDETAKQGKQGNNDQGFFTFFFFQEVRRNRAINPTDIQNRVSSQLVNFHQCVIVSPTRPELMNQPLFPQ</sequence>
<dbReference type="Gene3D" id="3.40.50.1460">
    <property type="match status" value="1"/>
</dbReference>
<dbReference type="PANTHER" id="PTHR48104:SF30">
    <property type="entry name" value="METACASPASE-1"/>
    <property type="match status" value="1"/>
</dbReference>
<name>A0ABR2GWD9_9EUKA</name>
<evidence type="ECO:0000313" key="5">
    <source>
        <dbReference type="Proteomes" id="UP001470230"/>
    </source>
</evidence>
<feature type="region of interest" description="Disordered" evidence="2">
    <location>
        <begin position="1"/>
        <end position="24"/>
    </location>
</feature>
<evidence type="ECO:0000256" key="2">
    <source>
        <dbReference type="SAM" id="MobiDB-lite"/>
    </source>
</evidence>
<protein>
    <recommendedName>
        <fullName evidence="3">Peptidase C14 caspase domain-containing protein</fullName>
    </recommendedName>
</protein>
<keyword evidence="5" id="KW-1185">Reference proteome</keyword>
<proteinExistence type="inferred from homology"/>
<feature type="domain" description="Peptidase C14 caspase" evidence="3">
    <location>
        <begin position="123"/>
        <end position="321"/>
    </location>
</feature>
<evidence type="ECO:0000259" key="3">
    <source>
        <dbReference type="Pfam" id="PF00656"/>
    </source>
</evidence>
<dbReference type="InterPro" id="IPR029030">
    <property type="entry name" value="Caspase-like_dom_sf"/>
</dbReference>
<comment type="caution">
    <text evidence="4">The sequence shown here is derived from an EMBL/GenBank/DDBJ whole genome shotgun (WGS) entry which is preliminary data.</text>
</comment>
<comment type="similarity">
    <text evidence="1">Belongs to the peptidase C14B family.</text>
</comment>
<evidence type="ECO:0000313" key="4">
    <source>
        <dbReference type="EMBL" id="KAK8837993.1"/>
    </source>
</evidence>
<gene>
    <name evidence="4" type="ORF">M9Y10_035937</name>
</gene>
<dbReference type="InterPro" id="IPR011600">
    <property type="entry name" value="Pept_C14_caspase"/>
</dbReference>
<dbReference type="InterPro" id="IPR050452">
    <property type="entry name" value="Metacaspase"/>
</dbReference>
<dbReference type="PANTHER" id="PTHR48104">
    <property type="entry name" value="METACASPASE-4"/>
    <property type="match status" value="1"/>
</dbReference>
<dbReference type="Pfam" id="PF00656">
    <property type="entry name" value="Peptidase_C14"/>
    <property type="match status" value="1"/>
</dbReference>
<dbReference type="SUPFAM" id="SSF52129">
    <property type="entry name" value="Caspase-like"/>
    <property type="match status" value="1"/>
</dbReference>